<dbReference type="OrthoDB" id="5229512at2759"/>
<proteinExistence type="predicted"/>
<evidence type="ECO:0000313" key="3">
    <source>
        <dbReference type="RefSeq" id="XP_033581032.1"/>
    </source>
</evidence>
<reference evidence="1 3" key="1">
    <citation type="journal article" date="2020" name="Stud. Mycol.">
        <title>101 Dothideomycetes genomes: a test case for predicting lifestyles and emergence of pathogens.</title>
        <authorList>
            <person name="Haridas S."/>
            <person name="Albert R."/>
            <person name="Binder M."/>
            <person name="Bloem J."/>
            <person name="Labutti K."/>
            <person name="Salamov A."/>
            <person name="Andreopoulos B."/>
            <person name="Baker S."/>
            <person name="Barry K."/>
            <person name="Bills G."/>
            <person name="Bluhm B."/>
            <person name="Cannon C."/>
            <person name="Castanera R."/>
            <person name="Culley D."/>
            <person name="Daum C."/>
            <person name="Ezra D."/>
            <person name="Gonzalez J."/>
            <person name="Henrissat B."/>
            <person name="Kuo A."/>
            <person name="Liang C."/>
            <person name="Lipzen A."/>
            <person name="Lutzoni F."/>
            <person name="Magnuson J."/>
            <person name="Mondo S."/>
            <person name="Nolan M."/>
            <person name="Ohm R."/>
            <person name="Pangilinan J."/>
            <person name="Park H.-J."/>
            <person name="Ramirez L."/>
            <person name="Alfaro M."/>
            <person name="Sun H."/>
            <person name="Tritt A."/>
            <person name="Yoshinaga Y."/>
            <person name="Zwiers L.-H."/>
            <person name="Turgeon B."/>
            <person name="Goodwin S."/>
            <person name="Spatafora J."/>
            <person name="Crous P."/>
            <person name="Grigoriev I."/>
        </authorList>
    </citation>
    <scope>NUCLEOTIDE SEQUENCE</scope>
    <source>
        <strain evidence="1 3">CBS 304.34</strain>
    </source>
</reference>
<sequence>MRKRKRKDSNVDSLPKAKEITSPRLYNSTSRLGFLDLPRELRDMVYANILTNGPPGGMGIFRLNIGQRMEKIKGRGVTRTLRLNKQIFMEAKEALYSLNIFSIDLTSWNPHL</sequence>
<evidence type="ECO:0008006" key="4">
    <source>
        <dbReference type="Google" id="ProtNLM"/>
    </source>
</evidence>
<dbReference type="EMBL" id="MU003695">
    <property type="protein sequence ID" value="KAF2814068.1"/>
    <property type="molecule type" value="Genomic_DNA"/>
</dbReference>
<dbReference type="Proteomes" id="UP000504636">
    <property type="component" value="Unplaced"/>
</dbReference>
<evidence type="ECO:0000313" key="2">
    <source>
        <dbReference type="Proteomes" id="UP000504636"/>
    </source>
</evidence>
<dbReference type="GeneID" id="54454400"/>
<reference evidence="3" key="2">
    <citation type="submission" date="2020-04" db="EMBL/GenBank/DDBJ databases">
        <authorList>
            <consortium name="NCBI Genome Project"/>
        </authorList>
    </citation>
    <scope>NUCLEOTIDE SEQUENCE</scope>
    <source>
        <strain evidence="3">CBS 304.34</strain>
    </source>
</reference>
<protein>
    <recommendedName>
        <fullName evidence="4">F-box domain-containing protein</fullName>
    </recommendedName>
</protein>
<accession>A0A6A6YZW2</accession>
<gene>
    <name evidence="1 3" type="ORF">BDZ99DRAFT_230977</name>
</gene>
<dbReference type="RefSeq" id="XP_033581032.1">
    <property type="nucleotide sequence ID" value="XM_033713507.1"/>
</dbReference>
<reference evidence="3" key="3">
    <citation type="submission" date="2025-04" db="UniProtKB">
        <authorList>
            <consortium name="RefSeq"/>
        </authorList>
    </citation>
    <scope>IDENTIFICATION</scope>
    <source>
        <strain evidence="3">CBS 304.34</strain>
    </source>
</reference>
<name>A0A6A6YZW2_9PEZI</name>
<evidence type="ECO:0000313" key="1">
    <source>
        <dbReference type="EMBL" id="KAF2814068.1"/>
    </source>
</evidence>
<organism evidence="1">
    <name type="scientific">Mytilinidion resinicola</name>
    <dbReference type="NCBI Taxonomy" id="574789"/>
    <lineage>
        <taxon>Eukaryota</taxon>
        <taxon>Fungi</taxon>
        <taxon>Dikarya</taxon>
        <taxon>Ascomycota</taxon>
        <taxon>Pezizomycotina</taxon>
        <taxon>Dothideomycetes</taxon>
        <taxon>Pleosporomycetidae</taxon>
        <taxon>Mytilinidiales</taxon>
        <taxon>Mytilinidiaceae</taxon>
        <taxon>Mytilinidion</taxon>
    </lineage>
</organism>
<keyword evidence="2" id="KW-1185">Reference proteome</keyword>
<dbReference type="AlphaFoldDB" id="A0A6A6YZW2"/>